<feature type="chain" id="PRO_5019036809" description="Copper amine oxidase-like N-terminal domain-containing protein" evidence="1">
    <location>
        <begin position="25"/>
        <end position="784"/>
    </location>
</feature>
<evidence type="ECO:0000313" key="3">
    <source>
        <dbReference type="EMBL" id="GCB30421.1"/>
    </source>
</evidence>
<keyword evidence="1" id="KW-0732">Signal</keyword>
<name>A0A401LFX7_9FIRM</name>
<dbReference type="Pfam" id="PF07833">
    <property type="entry name" value="Cu_amine_oxidN1"/>
    <property type="match status" value="1"/>
</dbReference>
<protein>
    <recommendedName>
        <fullName evidence="2">Copper amine oxidase-like N-terminal domain-containing protein</fullName>
    </recommendedName>
</protein>
<dbReference type="Proteomes" id="UP000287361">
    <property type="component" value="Unassembled WGS sequence"/>
</dbReference>
<sequence length="784" mass="83955">MKKLISMVMAAAMVVSLVPATAFADTGSAKAVAKVIDAADVSKDATAETAMDSETTELQLKVDGDGQYAGTTGNAKHELTFTLDGAEFKTVTAEAIAANVTVKKGASTVTTITKDNISEVEKDGFKLTIEARLTDETVIAVNLHNNIKLKSTSVGKKATIAVDGAMVTTDDLTFAEVKDTGIKASVKKVADITEEGISALEKDLKIEANVGKFKKGQVFTLKLSSGFEFNKLNNGTDYVVVDADDYTPATNTNGTYAKGEKEVTIKVTADDNTTDTITIKAADLVISAESAKVGAECKLTVKAVKNGSAGFSDTADAIVVAKVVADAITVSVDEDEDLPVIYSGVNVKNEGITDDSDHEALEVTLEEPTAGTLDAKKELTMELPDGVYVTNVKFGDVDFIEGKDKTVAETVFKAAYKKGDYETFDFARRTLKATDENTDKDGGKLEFTLTLVAEPGFTGDVTLKVDGAGMDKAQEVKIAKFVSPYTVEASQNDLIIDYRNTKVPTNIVVKEAEDGLWKKGSEFKFSLDRNIDTEDDATYTVDDKSDMEVKKIKNDLGFRVDKESGDAATVTISDISLYMSRSLAAGAYDLQLDTTGSDEFMDQAILAPTGVKAEEAKVKYQYYNNDDNFKHVVKEGFVNIITAGRDQDDASFTKKVVVPVGEKYIIAGEEQVALDVPAYISAAGYTMLPVRAVATALGINNNNVLWNQASRTVTILYGQRIITMVAGQKVVTVNGNTIPASATVQIKDGRTFLPMRDLATALGVTDITWDAATKTATMNGNQNK</sequence>
<dbReference type="OrthoDB" id="2064014at2"/>
<dbReference type="Gene3D" id="3.30.457.10">
    <property type="entry name" value="Copper amine oxidase-like, N-terminal domain"/>
    <property type="match status" value="1"/>
</dbReference>
<feature type="domain" description="Copper amine oxidase-like N-terminal" evidence="2">
    <location>
        <begin position="670"/>
        <end position="776"/>
    </location>
</feature>
<proteinExistence type="predicted"/>
<keyword evidence="4" id="KW-1185">Reference proteome</keyword>
<dbReference type="SUPFAM" id="SSF55383">
    <property type="entry name" value="Copper amine oxidase, domain N"/>
    <property type="match status" value="2"/>
</dbReference>
<dbReference type="InterPro" id="IPR012854">
    <property type="entry name" value="Cu_amine_oxidase-like_N"/>
</dbReference>
<evidence type="ECO:0000259" key="2">
    <source>
        <dbReference type="Pfam" id="PF07833"/>
    </source>
</evidence>
<evidence type="ECO:0000313" key="4">
    <source>
        <dbReference type="Proteomes" id="UP000287361"/>
    </source>
</evidence>
<reference evidence="3 4" key="1">
    <citation type="submission" date="2018-10" db="EMBL/GenBank/DDBJ databases">
        <title>Draft Genome Sequence of Anaerotignum sp. KCTC 15736.</title>
        <authorList>
            <person name="Choi S.H."/>
            <person name="Kim J.S."/>
            <person name="Kang S.W."/>
            <person name="Lee J.S."/>
            <person name="Park S.H."/>
        </authorList>
    </citation>
    <scope>NUCLEOTIDE SEQUENCE [LARGE SCALE GENOMIC DNA]</scope>
    <source>
        <strain evidence="3 4">KCTC 15736</strain>
    </source>
</reference>
<evidence type="ECO:0000256" key="1">
    <source>
        <dbReference type="SAM" id="SignalP"/>
    </source>
</evidence>
<feature type="signal peptide" evidence="1">
    <location>
        <begin position="1"/>
        <end position="24"/>
    </location>
</feature>
<dbReference type="EMBL" id="BHVZ01000014">
    <property type="protein sequence ID" value="GCB30421.1"/>
    <property type="molecule type" value="Genomic_DNA"/>
</dbReference>
<comment type="caution">
    <text evidence="3">The sequence shown here is derived from an EMBL/GenBank/DDBJ whole genome shotgun (WGS) entry which is preliminary data.</text>
</comment>
<gene>
    <name evidence="3" type="ORF">KGMB03357_20820</name>
</gene>
<organism evidence="3 4">
    <name type="scientific">Anaerotignum faecicola</name>
    <dbReference type="NCBI Taxonomy" id="2358141"/>
    <lineage>
        <taxon>Bacteria</taxon>
        <taxon>Bacillati</taxon>
        <taxon>Bacillota</taxon>
        <taxon>Clostridia</taxon>
        <taxon>Lachnospirales</taxon>
        <taxon>Anaerotignaceae</taxon>
        <taxon>Anaerotignum</taxon>
    </lineage>
</organism>
<dbReference type="InterPro" id="IPR036582">
    <property type="entry name" value="Mao_N_sf"/>
</dbReference>
<accession>A0A401LFX7</accession>
<dbReference type="AlphaFoldDB" id="A0A401LFX7"/>